<dbReference type="AlphaFoldDB" id="A0A376CNT5"/>
<feature type="region of interest" description="Disordered" evidence="1">
    <location>
        <begin position="1"/>
        <end position="57"/>
    </location>
</feature>
<gene>
    <name evidence="3" type="ORF">NCTC11862_01771</name>
</gene>
<feature type="compositionally biased region" description="Polar residues" evidence="1">
    <location>
        <begin position="27"/>
        <end position="42"/>
    </location>
</feature>
<evidence type="ECO:0000256" key="1">
    <source>
        <dbReference type="SAM" id="MobiDB-lite"/>
    </source>
</evidence>
<keyword evidence="2" id="KW-0812">Transmembrane</keyword>
<reference evidence="3 4" key="1">
    <citation type="submission" date="2018-06" db="EMBL/GenBank/DDBJ databases">
        <authorList>
            <consortium name="Pathogen Informatics"/>
            <person name="Doyle S."/>
        </authorList>
    </citation>
    <scope>NUCLEOTIDE SEQUENCE [LARGE SCALE GENOMIC DNA]</scope>
    <source>
        <strain evidence="3 4">NCTC11862</strain>
    </source>
</reference>
<feature type="region of interest" description="Disordered" evidence="1">
    <location>
        <begin position="103"/>
        <end position="159"/>
    </location>
</feature>
<evidence type="ECO:0000256" key="2">
    <source>
        <dbReference type="SAM" id="Phobius"/>
    </source>
</evidence>
<dbReference type="Proteomes" id="UP000254467">
    <property type="component" value="Unassembled WGS sequence"/>
</dbReference>
<dbReference type="OrthoDB" id="4412616at2"/>
<dbReference type="EMBL" id="UFXQ01000001">
    <property type="protein sequence ID" value="STC69965.1"/>
    <property type="molecule type" value="Genomic_DNA"/>
</dbReference>
<feature type="transmembrane region" description="Helical" evidence="2">
    <location>
        <begin position="67"/>
        <end position="90"/>
    </location>
</feature>
<keyword evidence="2" id="KW-1133">Transmembrane helix</keyword>
<keyword evidence="4" id="KW-1185">Reference proteome</keyword>
<feature type="compositionally biased region" description="Low complexity" evidence="1">
    <location>
        <begin position="103"/>
        <end position="120"/>
    </location>
</feature>
<dbReference type="RefSeq" id="WP_018581093.1">
    <property type="nucleotide sequence ID" value="NZ_LDYD01000009.1"/>
</dbReference>
<protein>
    <submittedName>
        <fullName evidence="3">Putative secreted protein</fullName>
    </submittedName>
</protein>
<evidence type="ECO:0000313" key="4">
    <source>
        <dbReference type="Proteomes" id="UP000254467"/>
    </source>
</evidence>
<organism evidence="3 4">
    <name type="scientific">Corynebacterium pilosum</name>
    <dbReference type="NCBI Taxonomy" id="35756"/>
    <lineage>
        <taxon>Bacteria</taxon>
        <taxon>Bacillati</taxon>
        <taxon>Actinomycetota</taxon>
        <taxon>Actinomycetes</taxon>
        <taxon>Mycobacteriales</taxon>
        <taxon>Corynebacteriaceae</taxon>
        <taxon>Corynebacterium</taxon>
    </lineage>
</organism>
<accession>A0A376CNT5</accession>
<evidence type="ECO:0000313" key="3">
    <source>
        <dbReference type="EMBL" id="STC69965.1"/>
    </source>
</evidence>
<name>A0A376CNT5_9CORY</name>
<dbReference type="STRING" id="35756.GCA_001044155_02771"/>
<keyword evidence="2" id="KW-0472">Membrane</keyword>
<proteinExistence type="predicted"/>
<sequence length="229" mass="24270">MTYRGSDGDTNPGQDKPKQQFPQQQGSYSWESPNSWQDSSQYGGPPPQHPMYNQASAAQSGSRNTGLIVGLVVAIVLLLLAVAGIAAWNFGLFGGRSASGPETTVQLVTETSSESSSESSSEQDSETSESSSERQEATTTFSRSQRSPEPNRPRGSDYTSQYAATAETSDAFARSVGDAFREHVDRTGRTSGTISAYSPVTGLTYTMSCADYGSYVSCAGGNNALVHIS</sequence>